<dbReference type="AlphaFoldDB" id="A0A168NPW3"/>
<reference evidence="1 2" key="1">
    <citation type="submission" date="2015-06" db="EMBL/GenBank/DDBJ databases">
        <title>Expansion of signal transduction pathways in fungi by whole-genome duplication.</title>
        <authorList>
            <consortium name="DOE Joint Genome Institute"/>
            <person name="Corrochano L.M."/>
            <person name="Kuo A."/>
            <person name="Marcet-Houben M."/>
            <person name="Polaino S."/>
            <person name="Salamov A."/>
            <person name="Villalobos J.M."/>
            <person name="Alvarez M.I."/>
            <person name="Avalos J."/>
            <person name="Benito E.P."/>
            <person name="Benoit I."/>
            <person name="Burger G."/>
            <person name="Camino L.P."/>
            <person name="Canovas D."/>
            <person name="Cerda-Olmedo E."/>
            <person name="Cheng J.-F."/>
            <person name="Dominguez A."/>
            <person name="Elias M."/>
            <person name="Eslava A.P."/>
            <person name="Glaser F."/>
            <person name="Grimwood J."/>
            <person name="Gutierrez G."/>
            <person name="Heitman J."/>
            <person name="Henrissat B."/>
            <person name="Iturriaga E.A."/>
            <person name="Lang B.F."/>
            <person name="Lavin J.L."/>
            <person name="Lee S."/>
            <person name="Li W."/>
            <person name="Lindquist E."/>
            <person name="Lopez-Garcia S."/>
            <person name="Luque E.M."/>
            <person name="Marcos A.T."/>
            <person name="Martin J."/>
            <person name="Mccluskey K."/>
            <person name="Medina H.R."/>
            <person name="Miralles-Duran A."/>
            <person name="Miyazaki A."/>
            <person name="Munoz-Torres E."/>
            <person name="Oguiza J.A."/>
            <person name="Ohm R."/>
            <person name="Olmedo M."/>
            <person name="Orejas M."/>
            <person name="Ortiz-Castellanos L."/>
            <person name="Pisabarro A.G."/>
            <person name="Rodriguez-Romero J."/>
            <person name="Ruiz-Herrera J."/>
            <person name="Ruiz-Vazquez R."/>
            <person name="Sanz C."/>
            <person name="Schackwitz W."/>
            <person name="Schmutz J."/>
            <person name="Shahriari M."/>
            <person name="Shelest E."/>
            <person name="Silva-Franco F."/>
            <person name="Soanes D."/>
            <person name="Syed K."/>
            <person name="Tagua V.G."/>
            <person name="Talbot N.J."/>
            <person name="Thon M."/>
            <person name="De Vries R.P."/>
            <person name="Wiebenga A."/>
            <person name="Yadav J.S."/>
            <person name="Braun E.L."/>
            <person name="Baker S."/>
            <person name="Garre V."/>
            <person name="Horwitz B."/>
            <person name="Torres-Martinez S."/>
            <person name="Idnurm A."/>
            <person name="Herrera-Estrella A."/>
            <person name="Gabaldon T."/>
            <person name="Grigoriev I.V."/>
        </authorList>
    </citation>
    <scope>NUCLEOTIDE SEQUENCE [LARGE SCALE GENOMIC DNA]</scope>
    <source>
        <strain evidence="1 2">CBS 277.49</strain>
    </source>
</reference>
<dbReference type="OrthoDB" id="2260360at2759"/>
<dbReference type="EMBL" id="AMYB01000002">
    <property type="protein sequence ID" value="OAD06571.1"/>
    <property type="molecule type" value="Genomic_DNA"/>
</dbReference>
<keyword evidence="2" id="KW-1185">Reference proteome</keyword>
<evidence type="ECO:0000313" key="1">
    <source>
        <dbReference type="EMBL" id="OAD06571.1"/>
    </source>
</evidence>
<gene>
    <name evidence="1" type="ORF">MUCCIDRAFT_107147</name>
</gene>
<comment type="caution">
    <text evidence="1">The sequence shown here is derived from an EMBL/GenBank/DDBJ whole genome shotgun (WGS) entry which is preliminary data.</text>
</comment>
<proteinExistence type="predicted"/>
<dbReference type="VEuPathDB" id="FungiDB:MUCCIDRAFT_107147"/>
<sequence length="204" mass="23115">MLSPFPLKDDCPKPRFFRGTFPHSLIFQKPDSSWYPLSAYGCNSLLSVVRDEYQNGVAAGMRIIRCVSPPPHLPVGSSVYHIEISFDGVESLQEALQRPLRSPDGTNIVQVYPTVGERDGRAYSLSIKKVRISGDATNIRKEIHEYLSDYGKVMSLHLHFTFDGNWFTGEACGILITPTNDDLRFQHDPRLEIESKSEYTIYDD</sequence>
<evidence type="ECO:0000313" key="2">
    <source>
        <dbReference type="Proteomes" id="UP000077051"/>
    </source>
</evidence>
<name>A0A168NPW3_MUCCL</name>
<protein>
    <submittedName>
        <fullName evidence="1">Uncharacterized protein</fullName>
    </submittedName>
</protein>
<accession>A0A168NPW3</accession>
<dbReference type="Proteomes" id="UP000077051">
    <property type="component" value="Unassembled WGS sequence"/>
</dbReference>
<organism evidence="1 2">
    <name type="scientific">Mucor lusitanicus CBS 277.49</name>
    <dbReference type="NCBI Taxonomy" id="747725"/>
    <lineage>
        <taxon>Eukaryota</taxon>
        <taxon>Fungi</taxon>
        <taxon>Fungi incertae sedis</taxon>
        <taxon>Mucoromycota</taxon>
        <taxon>Mucoromycotina</taxon>
        <taxon>Mucoromycetes</taxon>
        <taxon>Mucorales</taxon>
        <taxon>Mucorineae</taxon>
        <taxon>Mucoraceae</taxon>
        <taxon>Mucor</taxon>
    </lineage>
</organism>
<dbReference type="STRING" id="747725.A0A168NPW3"/>